<feature type="non-terminal residue" evidence="2">
    <location>
        <position position="1"/>
    </location>
</feature>
<feature type="compositionally biased region" description="Basic and acidic residues" evidence="1">
    <location>
        <begin position="211"/>
        <end position="248"/>
    </location>
</feature>
<feature type="compositionally biased region" description="Low complexity" evidence="1">
    <location>
        <begin position="170"/>
        <end position="179"/>
    </location>
</feature>
<evidence type="ECO:0000313" key="2">
    <source>
        <dbReference type="EMBL" id="GMT32656.1"/>
    </source>
</evidence>
<dbReference type="AlphaFoldDB" id="A0AAV5WK79"/>
<name>A0AAV5WK79_9BILA</name>
<sequence>FFSSKARMGQQESVPAKEEKEPKRNDAFSKLKVKQEPRDEQCETPRGDKQWKATVASAASRLRIKKEPFSEGYDDDQPYLMAGAKIKKEPPDLDLEQVHLFGRAALPEISDESEEEDFDAPLRPNPPPAHIAATSVVPQSTAWAANTGQPPPHKASPVLSALLNDNLHPSSSTSSTVTSFISNHSVPPRIPPQSSIFPSTSVDEQNAVRAAEAERMRKQEEEKKKKEEEKEKERKKRELEQMAKEAEA</sequence>
<protein>
    <submittedName>
        <fullName evidence="2">Uncharacterized protein</fullName>
    </submittedName>
</protein>
<gene>
    <name evidence="2" type="ORF">PFISCL1PPCAC_23953</name>
</gene>
<evidence type="ECO:0000313" key="3">
    <source>
        <dbReference type="Proteomes" id="UP001432322"/>
    </source>
</evidence>
<feature type="region of interest" description="Disordered" evidence="1">
    <location>
        <begin position="105"/>
        <end position="248"/>
    </location>
</feature>
<feature type="region of interest" description="Disordered" evidence="1">
    <location>
        <begin position="1"/>
        <end position="53"/>
    </location>
</feature>
<dbReference type="Proteomes" id="UP001432322">
    <property type="component" value="Unassembled WGS sequence"/>
</dbReference>
<feature type="non-terminal residue" evidence="2">
    <location>
        <position position="248"/>
    </location>
</feature>
<organism evidence="2 3">
    <name type="scientific">Pristionchus fissidentatus</name>
    <dbReference type="NCBI Taxonomy" id="1538716"/>
    <lineage>
        <taxon>Eukaryota</taxon>
        <taxon>Metazoa</taxon>
        <taxon>Ecdysozoa</taxon>
        <taxon>Nematoda</taxon>
        <taxon>Chromadorea</taxon>
        <taxon>Rhabditida</taxon>
        <taxon>Rhabditina</taxon>
        <taxon>Diplogasteromorpha</taxon>
        <taxon>Diplogasteroidea</taxon>
        <taxon>Neodiplogasteridae</taxon>
        <taxon>Pristionchus</taxon>
    </lineage>
</organism>
<comment type="caution">
    <text evidence="2">The sequence shown here is derived from an EMBL/GenBank/DDBJ whole genome shotgun (WGS) entry which is preliminary data.</text>
</comment>
<accession>A0AAV5WK79</accession>
<evidence type="ECO:0000256" key="1">
    <source>
        <dbReference type="SAM" id="MobiDB-lite"/>
    </source>
</evidence>
<feature type="compositionally biased region" description="Acidic residues" evidence="1">
    <location>
        <begin position="109"/>
        <end position="119"/>
    </location>
</feature>
<reference evidence="2" key="1">
    <citation type="submission" date="2023-10" db="EMBL/GenBank/DDBJ databases">
        <title>Genome assembly of Pristionchus species.</title>
        <authorList>
            <person name="Yoshida K."/>
            <person name="Sommer R.J."/>
        </authorList>
    </citation>
    <scope>NUCLEOTIDE SEQUENCE</scope>
    <source>
        <strain evidence="2">RS5133</strain>
    </source>
</reference>
<feature type="compositionally biased region" description="Polar residues" evidence="1">
    <location>
        <begin position="192"/>
        <end position="204"/>
    </location>
</feature>
<feature type="compositionally biased region" description="Basic and acidic residues" evidence="1">
    <location>
        <begin position="15"/>
        <end position="51"/>
    </location>
</feature>
<proteinExistence type="predicted"/>
<feature type="compositionally biased region" description="Polar residues" evidence="1">
    <location>
        <begin position="136"/>
        <end position="148"/>
    </location>
</feature>
<dbReference type="EMBL" id="BTSY01000006">
    <property type="protein sequence ID" value="GMT32656.1"/>
    <property type="molecule type" value="Genomic_DNA"/>
</dbReference>
<keyword evidence="3" id="KW-1185">Reference proteome</keyword>